<proteinExistence type="predicted"/>
<dbReference type="AlphaFoldDB" id="A0AAE0XTH4"/>
<protein>
    <submittedName>
        <fullName evidence="1">Uncharacterized protein</fullName>
    </submittedName>
</protein>
<keyword evidence="2" id="KW-1185">Reference proteome</keyword>
<sequence>MQHLKQPSEFDFPPTNDVSLEKYGETESGLKLCESGKPVHFEDVCHSKRGQNHVKAESDREEIGYEQSGLLVGTGGRKLRKKMSSGIKNKLALDLRLV</sequence>
<accession>A0AAE0XTH4</accession>
<evidence type="ECO:0000313" key="1">
    <source>
        <dbReference type="EMBL" id="KAK3709759.1"/>
    </source>
</evidence>
<comment type="caution">
    <text evidence="1">The sequence shown here is derived from an EMBL/GenBank/DDBJ whole genome shotgun (WGS) entry which is preliminary data.</text>
</comment>
<name>A0AAE0XTH4_9GAST</name>
<reference evidence="1" key="1">
    <citation type="journal article" date="2023" name="G3 (Bethesda)">
        <title>A reference genome for the long-term kleptoplast-retaining sea slug Elysia crispata morphotype clarki.</title>
        <authorList>
            <person name="Eastman K.E."/>
            <person name="Pendleton A.L."/>
            <person name="Shaikh M.A."/>
            <person name="Suttiyut T."/>
            <person name="Ogas R."/>
            <person name="Tomko P."/>
            <person name="Gavelis G."/>
            <person name="Widhalm J.R."/>
            <person name="Wisecaver J.H."/>
        </authorList>
    </citation>
    <scope>NUCLEOTIDE SEQUENCE</scope>
    <source>
        <strain evidence="1">ECLA1</strain>
    </source>
</reference>
<dbReference type="EMBL" id="JAWDGP010007653">
    <property type="protein sequence ID" value="KAK3709759.1"/>
    <property type="molecule type" value="Genomic_DNA"/>
</dbReference>
<dbReference type="Proteomes" id="UP001283361">
    <property type="component" value="Unassembled WGS sequence"/>
</dbReference>
<evidence type="ECO:0000313" key="2">
    <source>
        <dbReference type="Proteomes" id="UP001283361"/>
    </source>
</evidence>
<organism evidence="1 2">
    <name type="scientific">Elysia crispata</name>
    <name type="common">lettuce slug</name>
    <dbReference type="NCBI Taxonomy" id="231223"/>
    <lineage>
        <taxon>Eukaryota</taxon>
        <taxon>Metazoa</taxon>
        <taxon>Spiralia</taxon>
        <taxon>Lophotrochozoa</taxon>
        <taxon>Mollusca</taxon>
        <taxon>Gastropoda</taxon>
        <taxon>Heterobranchia</taxon>
        <taxon>Euthyneura</taxon>
        <taxon>Panpulmonata</taxon>
        <taxon>Sacoglossa</taxon>
        <taxon>Placobranchoidea</taxon>
        <taxon>Plakobranchidae</taxon>
        <taxon>Elysia</taxon>
    </lineage>
</organism>
<gene>
    <name evidence="1" type="ORF">RRG08_028794</name>
</gene>